<evidence type="ECO:0000313" key="1">
    <source>
        <dbReference type="EMBL" id="SIS70361.1"/>
    </source>
</evidence>
<dbReference type="RefSeq" id="WP_076445976.1">
    <property type="nucleotide sequence ID" value="NZ_FTOQ01000002.1"/>
</dbReference>
<organism evidence="1 2">
    <name type="scientific">Roseivivax lentus</name>
    <dbReference type="NCBI Taxonomy" id="633194"/>
    <lineage>
        <taxon>Bacteria</taxon>
        <taxon>Pseudomonadati</taxon>
        <taxon>Pseudomonadota</taxon>
        <taxon>Alphaproteobacteria</taxon>
        <taxon>Rhodobacterales</taxon>
        <taxon>Roseobacteraceae</taxon>
        <taxon>Roseivivax</taxon>
    </lineage>
</organism>
<dbReference type="Proteomes" id="UP000186684">
    <property type="component" value="Unassembled WGS sequence"/>
</dbReference>
<protein>
    <recommendedName>
        <fullName evidence="3">NADH dehydrogenase subunit E</fullName>
    </recommendedName>
</protein>
<dbReference type="AlphaFoldDB" id="A0A1N7L9B5"/>
<dbReference type="OrthoDB" id="7867343at2"/>
<keyword evidence="2" id="KW-1185">Reference proteome</keyword>
<evidence type="ECO:0000313" key="2">
    <source>
        <dbReference type="Proteomes" id="UP000186684"/>
    </source>
</evidence>
<gene>
    <name evidence="1" type="ORF">SAMN05421759_102488</name>
</gene>
<evidence type="ECO:0008006" key="3">
    <source>
        <dbReference type="Google" id="ProtNLM"/>
    </source>
</evidence>
<reference evidence="2" key="1">
    <citation type="submission" date="2017-01" db="EMBL/GenBank/DDBJ databases">
        <authorList>
            <person name="Varghese N."/>
            <person name="Submissions S."/>
        </authorList>
    </citation>
    <scope>NUCLEOTIDE SEQUENCE [LARGE SCALE GENOMIC DNA]</scope>
    <source>
        <strain evidence="2">DSM 29430</strain>
    </source>
</reference>
<proteinExistence type="predicted"/>
<dbReference type="STRING" id="633194.SAMN05421759_102488"/>
<accession>A0A1N7L9B5</accession>
<dbReference type="EMBL" id="FTOQ01000002">
    <property type="protein sequence ID" value="SIS70361.1"/>
    <property type="molecule type" value="Genomic_DNA"/>
</dbReference>
<sequence length="106" mass="11071">MNLTRWTLLAAVTALAACEMPPEGTNEQDVANFDTAVASIGCNLVDEGDYQALEIQTGLNRLQLQEMAAFRVETGAAARLTNGGMRLVTGSCAPVETAEAPAEDAG</sequence>
<name>A0A1N7L9B5_9RHOB</name>
<dbReference type="PROSITE" id="PS51257">
    <property type="entry name" value="PROKAR_LIPOPROTEIN"/>
    <property type="match status" value="1"/>
</dbReference>